<evidence type="ECO:0000256" key="1">
    <source>
        <dbReference type="SAM" id="Phobius"/>
    </source>
</evidence>
<dbReference type="AlphaFoldDB" id="A0A4Y8VLE0"/>
<proteinExistence type="predicted"/>
<accession>A0A4Y8VLE0</accession>
<dbReference type="Proteomes" id="UP000297872">
    <property type="component" value="Unassembled WGS sequence"/>
</dbReference>
<sequence>MKRIEFIIILVLVIIIGGSLYWLARDTHVEGENVGQTQLSPTQIRTIENIGQWEFLSISDEELIDTTRHGFFGDDKLVRIYYGTLRLGIDMKEVKEGWIETEKDTIVCTLPPIKLLDHNFIDEARTQSFFETGDWTGKDRQKLYERAYNAMRIRCLSNTNISTAEENARIQFYKMLKAMGFTNVKVRFEEEHKK</sequence>
<keyword evidence="3" id="KW-1185">Reference proteome</keyword>
<protein>
    <submittedName>
        <fullName evidence="2">DUF4230 domain-containing protein</fullName>
    </submittedName>
</protein>
<feature type="transmembrane region" description="Helical" evidence="1">
    <location>
        <begin position="7"/>
        <end position="24"/>
    </location>
</feature>
<dbReference type="OrthoDB" id="1079857at2"/>
<evidence type="ECO:0000313" key="2">
    <source>
        <dbReference type="EMBL" id="TFH81196.1"/>
    </source>
</evidence>
<dbReference type="InterPro" id="IPR025324">
    <property type="entry name" value="DUF4230"/>
</dbReference>
<dbReference type="GeneID" id="302995260"/>
<dbReference type="Pfam" id="PF14014">
    <property type="entry name" value="DUF4230"/>
    <property type="match status" value="1"/>
</dbReference>
<keyword evidence="1" id="KW-1133">Transmembrane helix</keyword>
<keyword evidence="1" id="KW-0812">Transmembrane</keyword>
<reference evidence="2 3" key="1">
    <citation type="submission" date="2019-02" db="EMBL/GenBank/DDBJ databases">
        <title>Draft Genome Sequence of the Prevotella sp. BCRC 81118, Isolated from Human Feces.</title>
        <authorList>
            <person name="Huang C.-H."/>
        </authorList>
    </citation>
    <scope>NUCLEOTIDE SEQUENCE [LARGE SCALE GENOMIC DNA]</scope>
    <source>
        <strain evidence="2 3">BCRC 81118</strain>
    </source>
</reference>
<evidence type="ECO:0000313" key="3">
    <source>
        <dbReference type="Proteomes" id="UP000297872"/>
    </source>
</evidence>
<gene>
    <name evidence="2" type="ORF">EXN75_08140</name>
</gene>
<comment type="caution">
    <text evidence="2">The sequence shown here is derived from an EMBL/GenBank/DDBJ whole genome shotgun (WGS) entry which is preliminary data.</text>
</comment>
<name>A0A4Y8VLE0_9BACT</name>
<organism evidence="2 3">
    <name type="scientific">Segatella hominis</name>
    <dbReference type="NCBI Taxonomy" id="2518605"/>
    <lineage>
        <taxon>Bacteria</taxon>
        <taxon>Pseudomonadati</taxon>
        <taxon>Bacteroidota</taxon>
        <taxon>Bacteroidia</taxon>
        <taxon>Bacteroidales</taxon>
        <taxon>Prevotellaceae</taxon>
        <taxon>Segatella</taxon>
    </lineage>
</organism>
<dbReference type="RefSeq" id="WP_118116870.1">
    <property type="nucleotide sequence ID" value="NZ_DAWEFM010000001.1"/>
</dbReference>
<keyword evidence="1" id="KW-0472">Membrane</keyword>
<dbReference type="EMBL" id="SGVY01000017">
    <property type="protein sequence ID" value="TFH81196.1"/>
    <property type="molecule type" value="Genomic_DNA"/>
</dbReference>